<dbReference type="VEuPathDB" id="FungiDB:LCOR_07239.1"/>
<accession>A0A068S197</accession>
<organism evidence="1 2">
    <name type="scientific">Lichtheimia corymbifera JMRC:FSU:9682</name>
    <dbReference type="NCBI Taxonomy" id="1263082"/>
    <lineage>
        <taxon>Eukaryota</taxon>
        <taxon>Fungi</taxon>
        <taxon>Fungi incertae sedis</taxon>
        <taxon>Mucoromycota</taxon>
        <taxon>Mucoromycotina</taxon>
        <taxon>Mucoromycetes</taxon>
        <taxon>Mucorales</taxon>
        <taxon>Lichtheimiaceae</taxon>
        <taxon>Lichtheimia</taxon>
    </lineage>
</organism>
<dbReference type="Proteomes" id="UP000027586">
    <property type="component" value="Unassembled WGS sequence"/>
</dbReference>
<dbReference type="AlphaFoldDB" id="A0A068S197"/>
<dbReference type="EMBL" id="CBTN010000035">
    <property type="protein sequence ID" value="CDH56158.1"/>
    <property type="molecule type" value="Genomic_DNA"/>
</dbReference>
<reference evidence="1" key="1">
    <citation type="submission" date="2013-08" db="EMBL/GenBank/DDBJ databases">
        <title>Gene expansion shapes genome architecture in the human pathogen Lichtheimia corymbifera: an evolutionary genomics analysis in the ancient terrestrial Mucorales (Mucoromycotina).</title>
        <authorList>
            <person name="Schwartze V.U."/>
            <person name="Winter S."/>
            <person name="Shelest E."/>
            <person name="Marcet-Houben M."/>
            <person name="Horn F."/>
            <person name="Wehner S."/>
            <person name="Hoffmann K."/>
            <person name="Riege K."/>
            <person name="Sammeth M."/>
            <person name="Nowrousian M."/>
            <person name="Valiante V."/>
            <person name="Linde J."/>
            <person name="Jacobsen I.D."/>
            <person name="Marz M."/>
            <person name="Brakhage A.A."/>
            <person name="Gabaldon T."/>
            <person name="Bocker S."/>
            <person name="Voigt K."/>
        </authorList>
    </citation>
    <scope>NUCLEOTIDE SEQUENCE [LARGE SCALE GENOMIC DNA]</scope>
    <source>
        <strain evidence="1">FSU 9682</strain>
    </source>
</reference>
<evidence type="ECO:0000313" key="2">
    <source>
        <dbReference type="Proteomes" id="UP000027586"/>
    </source>
</evidence>
<evidence type="ECO:0000313" key="1">
    <source>
        <dbReference type="EMBL" id="CDH56158.1"/>
    </source>
</evidence>
<protein>
    <submittedName>
        <fullName evidence="1">Uncharacterized protein</fullName>
    </submittedName>
</protein>
<sequence length="127" mass="13842">MVGPLSLSQYCNEPSPSEASAKVGFGQILSGLKGTICDTVTMAEYNSMTQENGKRCSRANIEGVYSPEGDVPLYLSINRLQSTVDGYRHQHSADNIEAVLLVCNHAMGPAAISDLEDWLDHRRQLSI</sequence>
<proteinExistence type="predicted"/>
<comment type="caution">
    <text evidence="1">The sequence shown here is derived from an EMBL/GenBank/DDBJ whole genome shotgun (WGS) entry which is preliminary data.</text>
</comment>
<name>A0A068S197_9FUNG</name>
<keyword evidence="2" id="KW-1185">Reference proteome</keyword>
<gene>
    <name evidence="1" type="ORF">LCOR_07239.1</name>
</gene>